<organism evidence="3 4">
    <name type="scientific">Anaerospora hongkongensis</name>
    <dbReference type="NCBI Taxonomy" id="244830"/>
    <lineage>
        <taxon>Bacteria</taxon>
        <taxon>Bacillati</taxon>
        <taxon>Bacillota</taxon>
        <taxon>Negativicutes</taxon>
        <taxon>Selenomonadales</taxon>
        <taxon>Sporomusaceae</taxon>
        <taxon>Anaerospora</taxon>
    </lineage>
</organism>
<keyword evidence="1" id="KW-0732">Signal</keyword>
<evidence type="ECO:0000259" key="2">
    <source>
        <dbReference type="SMART" id="SM00900"/>
    </source>
</evidence>
<name>A0A4R1Q630_9FIRM</name>
<dbReference type="InterPro" id="IPR007329">
    <property type="entry name" value="FMN-bd"/>
</dbReference>
<keyword evidence="3" id="KW-0449">Lipoprotein</keyword>
<feature type="chain" id="PRO_5020316809" evidence="1">
    <location>
        <begin position="24"/>
        <end position="156"/>
    </location>
</feature>
<comment type="caution">
    <text evidence="3">The sequence shown here is derived from an EMBL/GenBank/DDBJ whole genome shotgun (WGS) entry which is preliminary data.</text>
</comment>
<dbReference type="EMBL" id="SLUI01000008">
    <property type="protein sequence ID" value="TCL36577.1"/>
    <property type="molecule type" value="Genomic_DNA"/>
</dbReference>
<dbReference type="SMART" id="SM00900">
    <property type="entry name" value="FMN_bind"/>
    <property type="match status" value="1"/>
</dbReference>
<dbReference type="PROSITE" id="PS51257">
    <property type="entry name" value="PROKAR_LIPOPROTEIN"/>
    <property type="match status" value="1"/>
</dbReference>
<evidence type="ECO:0000313" key="4">
    <source>
        <dbReference type="Proteomes" id="UP000295063"/>
    </source>
</evidence>
<dbReference type="OrthoDB" id="90011at2"/>
<dbReference type="GO" id="GO:0010181">
    <property type="term" value="F:FMN binding"/>
    <property type="evidence" value="ECO:0007669"/>
    <property type="project" value="InterPro"/>
</dbReference>
<evidence type="ECO:0000313" key="3">
    <source>
        <dbReference type="EMBL" id="TCL36577.1"/>
    </source>
</evidence>
<keyword evidence="4" id="KW-1185">Reference proteome</keyword>
<proteinExistence type="predicted"/>
<dbReference type="RefSeq" id="WP_132081440.1">
    <property type="nucleotide sequence ID" value="NZ_SLUI01000008.1"/>
</dbReference>
<accession>A0A4R1Q630</accession>
<evidence type="ECO:0000256" key="1">
    <source>
        <dbReference type="SAM" id="SignalP"/>
    </source>
</evidence>
<dbReference type="GO" id="GO:0016020">
    <property type="term" value="C:membrane"/>
    <property type="evidence" value="ECO:0007669"/>
    <property type="project" value="InterPro"/>
</dbReference>
<sequence>MKQWLLVLAVFLPVMLLGGCAQKDASPAAAGHKDITVSGNYKDGRFTAKSSADENGAIGEIALVIKNGKITQVDYRGIKKDGTIKDKEYGKTSGKIENQEFYNKAQLAVKAAATYGPKLIETQDVDKIDAVSGATVSYNQFAEAAKKALKQADKNP</sequence>
<dbReference type="Proteomes" id="UP000295063">
    <property type="component" value="Unassembled WGS sequence"/>
</dbReference>
<protein>
    <submittedName>
        <fullName evidence="3">Major membrane immunogen (Membrane-anchored lipoprotein)</fullName>
    </submittedName>
</protein>
<gene>
    <name evidence="3" type="ORF">EV210_108229</name>
</gene>
<dbReference type="AlphaFoldDB" id="A0A4R1Q630"/>
<dbReference type="Gene3D" id="3.90.1010.20">
    <property type="match status" value="1"/>
</dbReference>
<reference evidence="3 4" key="1">
    <citation type="submission" date="2019-03" db="EMBL/GenBank/DDBJ databases">
        <title>Genomic Encyclopedia of Type Strains, Phase IV (KMG-IV): sequencing the most valuable type-strain genomes for metagenomic binning, comparative biology and taxonomic classification.</title>
        <authorList>
            <person name="Goeker M."/>
        </authorList>
    </citation>
    <scope>NUCLEOTIDE SEQUENCE [LARGE SCALE GENOMIC DNA]</scope>
    <source>
        <strain evidence="3 4">DSM 15969</strain>
    </source>
</reference>
<feature type="domain" description="FMN-binding" evidence="2">
    <location>
        <begin position="56"/>
        <end position="152"/>
    </location>
</feature>
<dbReference type="Pfam" id="PF04205">
    <property type="entry name" value="FMN_bind"/>
    <property type="match status" value="1"/>
</dbReference>
<feature type="signal peptide" evidence="1">
    <location>
        <begin position="1"/>
        <end position="23"/>
    </location>
</feature>